<protein>
    <submittedName>
        <fullName evidence="1">Uncharacterized protein</fullName>
    </submittedName>
</protein>
<sequence>MPTKMNQKKLNGVTPCRRPVEEWPTCFDNGCYLNNQCPVYNGKYPSPIRDYIPHPPVFILIGTFEAIPFSYKIKIEEPEDNPY</sequence>
<dbReference type="Proteomes" id="UP000319619">
    <property type="component" value="Unassembled WGS sequence"/>
</dbReference>
<gene>
    <name evidence="1" type="ORF">CEE37_05050</name>
</gene>
<comment type="caution">
    <text evidence="1">The sequence shown here is derived from an EMBL/GenBank/DDBJ whole genome shotgun (WGS) entry which is preliminary data.</text>
</comment>
<dbReference type="AlphaFoldDB" id="A0A532V1F7"/>
<dbReference type="EMBL" id="NJBN01000003">
    <property type="protein sequence ID" value="TKJ41035.1"/>
    <property type="molecule type" value="Genomic_DNA"/>
</dbReference>
<proteinExistence type="predicted"/>
<evidence type="ECO:0000313" key="2">
    <source>
        <dbReference type="Proteomes" id="UP000319619"/>
    </source>
</evidence>
<organism evidence="1 2">
    <name type="scientific">candidate division LCP-89 bacterium B3_LCP</name>
    <dbReference type="NCBI Taxonomy" id="2012998"/>
    <lineage>
        <taxon>Bacteria</taxon>
        <taxon>Pseudomonadati</taxon>
        <taxon>Bacteria division LCP-89</taxon>
    </lineage>
</organism>
<reference evidence="1 2" key="1">
    <citation type="submission" date="2017-06" db="EMBL/GenBank/DDBJ databases">
        <title>Novel microbial phyla capable of carbon fixation and sulfur reduction in deep-sea sediments.</title>
        <authorList>
            <person name="Huang J."/>
            <person name="Baker B."/>
            <person name="Wang Y."/>
        </authorList>
    </citation>
    <scope>NUCLEOTIDE SEQUENCE [LARGE SCALE GENOMIC DNA]</scope>
    <source>
        <strain evidence="1">B3_LCP</strain>
    </source>
</reference>
<evidence type="ECO:0000313" key="1">
    <source>
        <dbReference type="EMBL" id="TKJ41035.1"/>
    </source>
</evidence>
<accession>A0A532V1F7</accession>
<name>A0A532V1F7_UNCL8</name>